<evidence type="ECO:0000256" key="1">
    <source>
        <dbReference type="ARBA" id="ARBA00009913"/>
    </source>
</evidence>
<dbReference type="SMART" id="SM00857">
    <property type="entry name" value="Resolvase"/>
    <property type="match status" value="1"/>
</dbReference>
<dbReference type="RefSeq" id="WP_029159895.1">
    <property type="nucleotide sequence ID" value="NZ_CP009933.1"/>
</dbReference>
<dbReference type="InterPro" id="IPR006119">
    <property type="entry name" value="Resolv_N"/>
</dbReference>
<keyword evidence="3" id="KW-0238">DNA-binding</keyword>
<keyword evidence="9" id="KW-1185">Reference proteome</keyword>
<reference evidence="8 9" key="1">
    <citation type="journal article" date="2015" name="J. Biotechnol.">
        <title>Complete genome sequence of a malodorant-producing acetogen, Clostridium scatologenes ATCC 25775(T).</title>
        <authorList>
            <person name="Zhu Z."/>
            <person name="Guo T."/>
            <person name="Zheng H."/>
            <person name="Song T."/>
            <person name="Ouyang P."/>
            <person name="Xie J."/>
        </authorList>
    </citation>
    <scope>NUCLEOTIDE SEQUENCE [LARGE SCALE GENOMIC DNA]</scope>
    <source>
        <strain evidence="8 9">ATCC 25775</strain>
    </source>
</reference>
<dbReference type="GO" id="GO:0015074">
    <property type="term" value="P:DNA integration"/>
    <property type="evidence" value="ECO:0007669"/>
    <property type="project" value="UniProtKB-KW"/>
</dbReference>
<keyword evidence="4" id="KW-0233">DNA recombination</keyword>
<protein>
    <recommendedName>
        <fullName evidence="7">Resolvase/invertase-type recombinase catalytic domain-containing protein</fullName>
    </recommendedName>
</protein>
<accession>A0A0E3GSF1</accession>
<evidence type="ECO:0000256" key="3">
    <source>
        <dbReference type="ARBA" id="ARBA00023125"/>
    </source>
</evidence>
<dbReference type="KEGG" id="csq:CSCA_4836"/>
<evidence type="ECO:0000313" key="8">
    <source>
        <dbReference type="EMBL" id="AKA71961.1"/>
    </source>
</evidence>
<dbReference type="AlphaFoldDB" id="A0A0E3GSF1"/>
<dbReference type="EMBL" id="CP009933">
    <property type="protein sequence ID" value="AKA71961.1"/>
    <property type="molecule type" value="Genomic_DNA"/>
</dbReference>
<dbReference type="HOGENOM" id="CLU_010686_5_1_9"/>
<dbReference type="SUPFAM" id="SSF53041">
    <property type="entry name" value="Resolvase-like"/>
    <property type="match status" value="1"/>
</dbReference>
<dbReference type="PROSITE" id="PS00397">
    <property type="entry name" value="RECOMBINASES_1"/>
    <property type="match status" value="1"/>
</dbReference>
<evidence type="ECO:0000256" key="6">
    <source>
        <dbReference type="PROSITE-ProRule" id="PRU10137"/>
    </source>
</evidence>
<dbReference type="GO" id="GO:0003677">
    <property type="term" value="F:DNA binding"/>
    <property type="evidence" value="ECO:0007669"/>
    <property type="project" value="UniProtKB-KW"/>
</dbReference>
<dbReference type="CDD" id="cd03768">
    <property type="entry name" value="SR_ResInv"/>
    <property type="match status" value="1"/>
</dbReference>
<dbReference type="PROSITE" id="PS51736">
    <property type="entry name" value="RECOMBINASES_3"/>
    <property type="match status" value="1"/>
</dbReference>
<dbReference type="GO" id="GO:0000150">
    <property type="term" value="F:DNA strand exchange activity"/>
    <property type="evidence" value="ECO:0007669"/>
    <property type="project" value="InterPro"/>
</dbReference>
<evidence type="ECO:0000256" key="4">
    <source>
        <dbReference type="ARBA" id="ARBA00023172"/>
    </source>
</evidence>
<dbReference type="PANTHER" id="PTHR30461:SF26">
    <property type="entry name" value="RESOLVASE HOMOLOG YNEB"/>
    <property type="match status" value="1"/>
</dbReference>
<feature type="active site" description="O-(5'-phospho-DNA)-serine intermediate" evidence="5 6">
    <location>
        <position position="11"/>
    </location>
</feature>
<dbReference type="Proteomes" id="UP000033115">
    <property type="component" value="Chromosome"/>
</dbReference>
<dbReference type="InterPro" id="IPR006118">
    <property type="entry name" value="Recombinase_CS"/>
</dbReference>
<dbReference type="InterPro" id="IPR036162">
    <property type="entry name" value="Resolvase-like_N_sf"/>
</dbReference>
<dbReference type="InterPro" id="IPR050639">
    <property type="entry name" value="SSR_resolvase"/>
</dbReference>
<dbReference type="Gene3D" id="3.40.50.1390">
    <property type="entry name" value="Resolvase, N-terminal catalytic domain"/>
    <property type="match status" value="1"/>
</dbReference>
<evidence type="ECO:0000256" key="5">
    <source>
        <dbReference type="PIRSR" id="PIRSR606118-50"/>
    </source>
</evidence>
<proteinExistence type="inferred from homology"/>
<keyword evidence="2" id="KW-0229">DNA integration</keyword>
<sequence length="203" mass="23792">MSKVYGYARVSSKDQNLDRQIKELKEFNKDIILFTDKESGKDFNRKEYEILKRIVDADDVIVVKEMDRLGRNKEMVKEELEYYKNKGVRVIILDIPTTKMDLSNMEEGIAKEMLKMINNILIEVLSTMAEQERKKIKSRQHEGIKVAHDKGVKFGRPAIDIDGNFIVVYNKWKAGQIKAVEAMELCNMTKATFYRKVKEYENR</sequence>
<gene>
    <name evidence="8" type="ORF">CSCA_4836</name>
</gene>
<organism evidence="8 9">
    <name type="scientific">Clostridium scatologenes</name>
    <dbReference type="NCBI Taxonomy" id="1548"/>
    <lineage>
        <taxon>Bacteria</taxon>
        <taxon>Bacillati</taxon>
        <taxon>Bacillota</taxon>
        <taxon>Clostridia</taxon>
        <taxon>Eubacteriales</taxon>
        <taxon>Clostridiaceae</taxon>
        <taxon>Clostridium</taxon>
    </lineage>
</organism>
<comment type="similarity">
    <text evidence="1">Belongs to the site-specific recombinase resolvase family.</text>
</comment>
<evidence type="ECO:0000313" key="9">
    <source>
        <dbReference type="Proteomes" id="UP000033115"/>
    </source>
</evidence>
<dbReference type="STRING" id="1548.CSCA_4836"/>
<evidence type="ECO:0000256" key="2">
    <source>
        <dbReference type="ARBA" id="ARBA00022908"/>
    </source>
</evidence>
<feature type="domain" description="Resolvase/invertase-type recombinase catalytic" evidence="7">
    <location>
        <begin position="3"/>
        <end position="151"/>
    </location>
</feature>
<name>A0A0E3GSF1_CLOSL</name>
<dbReference type="Pfam" id="PF00239">
    <property type="entry name" value="Resolvase"/>
    <property type="match status" value="1"/>
</dbReference>
<evidence type="ECO:0000259" key="7">
    <source>
        <dbReference type="PROSITE" id="PS51736"/>
    </source>
</evidence>
<dbReference type="PANTHER" id="PTHR30461">
    <property type="entry name" value="DNA-INVERTASE FROM LAMBDOID PROPHAGE"/>
    <property type="match status" value="1"/>
</dbReference>